<evidence type="ECO:0000313" key="2">
    <source>
        <dbReference type="Proteomes" id="UP000002212"/>
    </source>
</evidence>
<dbReference type="InterPro" id="IPR037119">
    <property type="entry name" value="Haem_oxidase_HugZ-like_sf"/>
</dbReference>
<sequence length="59" mass="6343">MDERQGDTHRTAHGLDLRVTTPRGVAVTRVGYAEPLDSVDQLRAATVALTNQARALTGL</sequence>
<dbReference type="Proteomes" id="UP000002212">
    <property type="component" value="Chromosome"/>
</dbReference>
<protein>
    <submittedName>
        <fullName evidence="1">Uncharacterized protein</fullName>
    </submittedName>
</protein>
<dbReference type="EMBL" id="AP011115">
    <property type="protein sequence ID" value="BAH49614.1"/>
    <property type="molecule type" value="Genomic_DNA"/>
</dbReference>
<dbReference type="HOGENOM" id="CLU_2957662_0_0_11"/>
<reference evidence="1 2" key="1">
    <citation type="submission" date="2009-03" db="EMBL/GenBank/DDBJ databases">
        <title>Comparison of the complete genome sequences of Rhodococcus erythropolis PR4 and Rhodococcus opacus B4.</title>
        <authorList>
            <person name="Takarada H."/>
            <person name="Sekine M."/>
            <person name="Hosoyama A."/>
            <person name="Yamada R."/>
            <person name="Fujisawa T."/>
            <person name="Omata S."/>
            <person name="Shimizu A."/>
            <person name="Tsukatani N."/>
            <person name="Tanikawa S."/>
            <person name="Fujita N."/>
            <person name="Harayama S."/>
        </authorList>
    </citation>
    <scope>NUCLEOTIDE SEQUENCE [LARGE SCALE GENOMIC DNA]</scope>
    <source>
        <strain evidence="1 2">B4</strain>
    </source>
</reference>
<dbReference type="Gene3D" id="3.20.180.10">
    <property type="entry name" value="PNP-oxidase-like"/>
    <property type="match status" value="1"/>
</dbReference>
<name>C1AXB0_RHOOB</name>
<evidence type="ECO:0000313" key="1">
    <source>
        <dbReference type="EMBL" id="BAH49614.1"/>
    </source>
</evidence>
<organism evidence="1 2">
    <name type="scientific">Rhodococcus opacus (strain B4)</name>
    <dbReference type="NCBI Taxonomy" id="632772"/>
    <lineage>
        <taxon>Bacteria</taxon>
        <taxon>Bacillati</taxon>
        <taxon>Actinomycetota</taxon>
        <taxon>Actinomycetes</taxon>
        <taxon>Mycobacteriales</taxon>
        <taxon>Nocardiaceae</taxon>
        <taxon>Rhodococcus</taxon>
    </lineage>
</organism>
<dbReference type="PATRIC" id="fig|632772.20.peg.1440"/>
<dbReference type="STRING" id="632772.ROP_13670"/>
<dbReference type="AlphaFoldDB" id="C1AXB0"/>
<dbReference type="KEGG" id="rop:ROP_13670"/>
<proteinExistence type="predicted"/>
<accession>C1AXB0</accession>
<gene>
    <name evidence="1" type="ordered locus">ROP_13670</name>
</gene>